<dbReference type="PANTHER" id="PTHR37326:SF1">
    <property type="entry name" value="BLL3975 PROTEIN"/>
    <property type="match status" value="1"/>
</dbReference>
<proteinExistence type="predicted"/>
<organism evidence="1 2">
    <name type="scientific">Ventrimonas faecis</name>
    <dbReference type="NCBI Taxonomy" id="3133170"/>
    <lineage>
        <taxon>Bacteria</taxon>
        <taxon>Bacillati</taxon>
        <taxon>Bacillota</taxon>
        <taxon>Clostridia</taxon>
        <taxon>Lachnospirales</taxon>
        <taxon>Lachnospiraceae</taxon>
        <taxon>Ventrimonas</taxon>
    </lineage>
</organism>
<evidence type="ECO:0000313" key="1">
    <source>
        <dbReference type="EMBL" id="MEQ2563188.1"/>
    </source>
</evidence>
<dbReference type="RefSeq" id="WP_349229381.1">
    <property type="nucleotide sequence ID" value="NZ_JBBMFJ010000015.1"/>
</dbReference>
<name>A0ABV1HNL8_9FIRM</name>
<dbReference type="PANTHER" id="PTHR37326">
    <property type="entry name" value="BLL3975 PROTEIN"/>
    <property type="match status" value="1"/>
</dbReference>
<keyword evidence="2" id="KW-1185">Reference proteome</keyword>
<sequence length="190" mass="21233">MKAISYCTGRKRYAEGRKKIQNYFQGTAKEAVCRSFEQIARLTSVPYIVRSSAENGFYSWAGQKGVPAVIIERGGCGLVKRHEIEADIVDVRNILRGLGFLRDGIQTVTSSQHLIRNAYYENAPCHGCWHPQKLPGDMVVKNELLGEIRDIYGELSERIFAKTTGVILYQTVSLGIEEGTPMVAYGELND</sequence>
<evidence type="ECO:0000313" key="2">
    <source>
        <dbReference type="Proteomes" id="UP001437460"/>
    </source>
</evidence>
<comment type="caution">
    <text evidence="1">The sequence shown here is derived from an EMBL/GenBank/DDBJ whole genome shotgun (WGS) entry which is preliminary data.</text>
</comment>
<gene>
    <name evidence="1" type="ORF">WMO41_08425</name>
</gene>
<dbReference type="Proteomes" id="UP001437460">
    <property type="component" value="Unassembled WGS sequence"/>
</dbReference>
<dbReference type="Gene3D" id="3.40.630.10">
    <property type="entry name" value="Zn peptidases"/>
    <property type="match status" value="1"/>
</dbReference>
<dbReference type="SUPFAM" id="SSF53187">
    <property type="entry name" value="Zn-dependent exopeptidases"/>
    <property type="match status" value="1"/>
</dbReference>
<dbReference type="InterPro" id="IPR053138">
    <property type="entry name" value="N-alpha-Ac-DABA_deacetylase"/>
</dbReference>
<protein>
    <submittedName>
        <fullName evidence="1">Succinylglutamate desuccinylase/aspartoacylase family protein</fullName>
    </submittedName>
</protein>
<reference evidence="1 2" key="1">
    <citation type="submission" date="2024-03" db="EMBL/GenBank/DDBJ databases">
        <title>Human intestinal bacterial collection.</title>
        <authorList>
            <person name="Pauvert C."/>
            <person name="Hitch T.C.A."/>
            <person name="Clavel T."/>
        </authorList>
    </citation>
    <scope>NUCLEOTIDE SEQUENCE [LARGE SCALE GENOMIC DNA]</scope>
    <source>
        <strain evidence="1 2">CLA-AP-H27</strain>
    </source>
</reference>
<accession>A0ABV1HNL8</accession>
<dbReference type="EMBL" id="JBBMFJ010000015">
    <property type="protein sequence ID" value="MEQ2563188.1"/>
    <property type="molecule type" value="Genomic_DNA"/>
</dbReference>